<evidence type="ECO:0000313" key="11">
    <source>
        <dbReference type="Proteomes" id="UP000176037"/>
    </source>
</evidence>
<dbReference type="InterPro" id="IPR017938">
    <property type="entry name" value="Riboflavin_synthase-like_b-brl"/>
</dbReference>
<reference evidence="10 11" key="1">
    <citation type="submission" date="2016-09" db="EMBL/GenBank/DDBJ databases">
        <title>Alteromonas lipolytica, a new species isolated from sea water.</title>
        <authorList>
            <person name="Wu Y.-H."/>
            <person name="Cheng H."/>
            <person name="Xu X.-W."/>
        </authorList>
    </citation>
    <scope>NUCLEOTIDE SEQUENCE [LARGE SCALE GENOMIC DNA]</scope>
    <source>
        <strain evidence="10 11">JW12</strain>
    </source>
</reference>
<dbReference type="InterPro" id="IPR001041">
    <property type="entry name" value="2Fe-2S_ferredoxin-type"/>
</dbReference>
<dbReference type="InterPro" id="IPR017927">
    <property type="entry name" value="FAD-bd_FR_type"/>
</dbReference>
<dbReference type="PROSITE" id="PS51384">
    <property type="entry name" value="FAD_FR"/>
    <property type="match status" value="1"/>
</dbReference>
<keyword evidence="2" id="KW-0001">2Fe-2S</keyword>
<dbReference type="CDD" id="cd06185">
    <property type="entry name" value="PDR_like"/>
    <property type="match status" value="1"/>
</dbReference>
<keyword evidence="3" id="KW-0479">Metal-binding</keyword>
<dbReference type="InterPro" id="IPR050415">
    <property type="entry name" value="MRET"/>
</dbReference>
<evidence type="ECO:0000313" key="10">
    <source>
        <dbReference type="EMBL" id="OFI33974.1"/>
    </source>
</evidence>
<evidence type="ECO:0000256" key="5">
    <source>
        <dbReference type="ARBA" id="ARBA00023004"/>
    </source>
</evidence>
<keyword evidence="7" id="KW-0830">Ubiquinone</keyword>
<dbReference type="GO" id="GO:0046872">
    <property type="term" value="F:metal ion binding"/>
    <property type="evidence" value="ECO:0007669"/>
    <property type="project" value="UniProtKB-KW"/>
</dbReference>
<dbReference type="Pfam" id="PF00111">
    <property type="entry name" value="Fer2"/>
    <property type="match status" value="1"/>
</dbReference>
<dbReference type="InterPro" id="IPR036010">
    <property type="entry name" value="2Fe-2S_ferredoxin-like_sf"/>
</dbReference>
<feature type="domain" description="2Fe-2S ferredoxin-type" evidence="8">
    <location>
        <begin position="230"/>
        <end position="317"/>
    </location>
</feature>
<dbReference type="EMBL" id="MJIC01000014">
    <property type="protein sequence ID" value="OFI33974.1"/>
    <property type="molecule type" value="Genomic_DNA"/>
</dbReference>
<dbReference type="SUPFAM" id="SSF63380">
    <property type="entry name" value="Riboflavin synthase domain-like"/>
    <property type="match status" value="1"/>
</dbReference>
<evidence type="ECO:0000256" key="7">
    <source>
        <dbReference type="ARBA" id="ARBA00023075"/>
    </source>
</evidence>
<dbReference type="Gene3D" id="3.10.20.30">
    <property type="match status" value="1"/>
</dbReference>
<name>A0A1E8FDG5_9ALTE</name>
<evidence type="ECO:0000259" key="9">
    <source>
        <dbReference type="PROSITE" id="PS51384"/>
    </source>
</evidence>
<dbReference type="PRINTS" id="PR00409">
    <property type="entry name" value="PHDIOXRDTASE"/>
</dbReference>
<evidence type="ECO:0008006" key="12">
    <source>
        <dbReference type="Google" id="ProtNLM"/>
    </source>
</evidence>
<dbReference type="SUPFAM" id="SSF52343">
    <property type="entry name" value="Ferredoxin reductase-like, C-terminal NADP-linked domain"/>
    <property type="match status" value="1"/>
</dbReference>
<keyword evidence="5" id="KW-0408">Iron</keyword>
<evidence type="ECO:0000256" key="6">
    <source>
        <dbReference type="ARBA" id="ARBA00023014"/>
    </source>
</evidence>
<evidence type="ECO:0000256" key="1">
    <source>
        <dbReference type="ARBA" id="ARBA00022630"/>
    </source>
</evidence>
<dbReference type="PANTHER" id="PTHR47354:SF1">
    <property type="entry name" value="CARNITINE MONOOXYGENASE REDUCTASE SUBUNIT"/>
    <property type="match status" value="1"/>
</dbReference>
<dbReference type="OrthoDB" id="9801223at2"/>
<dbReference type="PANTHER" id="PTHR47354">
    <property type="entry name" value="NADH OXIDOREDUCTASE HCR"/>
    <property type="match status" value="1"/>
</dbReference>
<dbReference type="PROSITE" id="PS51085">
    <property type="entry name" value="2FE2S_FER_2"/>
    <property type="match status" value="1"/>
</dbReference>
<keyword evidence="4" id="KW-0560">Oxidoreductase</keyword>
<dbReference type="SUPFAM" id="SSF54292">
    <property type="entry name" value="2Fe-2S ferredoxin-like"/>
    <property type="match status" value="1"/>
</dbReference>
<dbReference type="InterPro" id="IPR039261">
    <property type="entry name" value="FNR_nucleotide-bd"/>
</dbReference>
<protein>
    <recommendedName>
        <fullName evidence="12">Oxidoreductase</fullName>
    </recommendedName>
</protein>
<dbReference type="Gene3D" id="3.40.50.80">
    <property type="entry name" value="Nucleotide-binding domain of ferredoxin-NADP reductase (FNR) module"/>
    <property type="match status" value="1"/>
</dbReference>
<evidence type="ECO:0000259" key="8">
    <source>
        <dbReference type="PROSITE" id="PS51085"/>
    </source>
</evidence>
<accession>A0A1E8FDG5</accession>
<dbReference type="Gene3D" id="2.40.30.10">
    <property type="entry name" value="Translation factors"/>
    <property type="match status" value="1"/>
</dbReference>
<dbReference type="AlphaFoldDB" id="A0A1E8FDG5"/>
<dbReference type="GO" id="GO:0051537">
    <property type="term" value="F:2 iron, 2 sulfur cluster binding"/>
    <property type="evidence" value="ECO:0007669"/>
    <property type="project" value="UniProtKB-KW"/>
</dbReference>
<keyword evidence="6" id="KW-0411">Iron-sulfur</keyword>
<dbReference type="InterPro" id="IPR012675">
    <property type="entry name" value="Beta-grasp_dom_sf"/>
</dbReference>
<dbReference type="STRING" id="1856405.BFC17_20685"/>
<keyword evidence="11" id="KW-1185">Reference proteome</keyword>
<evidence type="ECO:0000256" key="4">
    <source>
        <dbReference type="ARBA" id="ARBA00023002"/>
    </source>
</evidence>
<organism evidence="10 11">
    <name type="scientific">Alteromonas lipolytica</name>
    <dbReference type="NCBI Taxonomy" id="1856405"/>
    <lineage>
        <taxon>Bacteria</taxon>
        <taxon>Pseudomonadati</taxon>
        <taxon>Pseudomonadota</taxon>
        <taxon>Gammaproteobacteria</taxon>
        <taxon>Alteromonadales</taxon>
        <taxon>Alteromonadaceae</taxon>
        <taxon>Alteromonas/Salinimonas group</taxon>
        <taxon>Alteromonas</taxon>
    </lineage>
</organism>
<feature type="domain" description="FAD-binding FR-type" evidence="9">
    <location>
        <begin position="1"/>
        <end position="101"/>
    </location>
</feature>
<dbReference type="GO" id="GO:0016491">
    <property type="term" value="F:oxidoreductase activity"/>
    <property type="evidence" value="ECO:0007669"/>
    <property type="project" value="UniProtKB-KW"/>
</dbReference>
<evidence type="ECO:0000256" key="3">
    <source>
        <dbReference type="ARBA" id="ARBA00022723"/>
    </source>
</evidence>
<dbReference type="InterPro" id="IPR006058">
    <property type="entry name" value="2Fe2S_fd_BS"/>
</dbReference>
<keyword evidence="1" id="KW-0285">Flavoprotein</keyword>
<dbReference type="CDD" id="cd00207">
    <property type="entry name" value="fer2"/>
    <property type="match status" value="1"/>
</dbReference>
<evidence type="ECO:0000256" key="2">
    <source>
        <dbReference type="ARBA" id="ARBA00022714"/>
    </source>
</evidence>
<proteinExistence type="predicted"/>
<gene>
    <name evidence="10" type="ORF">BFC17_20685</name>
</gene>
<dbReference type="PROSITE" id="PS00197">
    <property type="entry name" value="2FE2S_FER_1"/>
    <property type="match status" value="1"/>
</dbReference>
<sequence length="317" mass="34588">MISVIVAEYEKLSDSVLKLTFSPINGEALPPFTAGAHIDVKINDNLVRQYSICSAASAKNVYSIAVLNDANSRGGSAQIHREFKAGQIVEISAPRNLFELGDHSAPVLLIGAGIGITPLLSMAYSLAERGQDFTICYLHKPAEQVAFQSDLLSEPFKGKSVLIPSVDRQTTRQQLNDLIGKYREGQHVYTCGPAGFMDLVFELAEAQHWPAESLHKEMFHNDVSGNTPDRSFTLHLTKSARSIQVSAQQTALEALDEAGIEIDASCEQGVCGICLLNVVDGKVDHRDAFLTEEEKQQHKQFTPCCSRALSSSLSIEL</sequence>
<comment type="caution">
    <text evidence="10">The sequence shown here is derived from an EMBL/GenBank/DDBJ whole genome shotgun (WGS) entry which is preliminary data.</text>
</comment>
<dbReference type="Proteomes" id="UP000176037">
    <property type="component" value="Unassembled WGS sequence"/>
</dbReference>
<dbReference type="RefSeq" id="WP_070176901.1">
    <property type="nucleotide sequence ID" value="NZ_BMJR01000003.1"/>
</dbReference>